<gene>
    <name evidence="4" type="ORF">SAMN05192534_10541</name>
</gene>
<dbReference type="PANTHER" id="PTHR31157">
    <property type="entry name" value="SCP DOMAIN-CONTAINING PROTEIN"/>
    <property type="match status" value="1"/>
</dbReference>
<proteinExistence type="predicted"/>
<dbReference type="Pfam" id="PF00188">
    <property type="entry name" value="CAP"/>
    <property type="match status" value="1"/>
</dbReference>
<dbReference type="InterPro" id="IPR014258">
    <property type="entry name" value="CAP_domain_YkwD-like"/>
</dbReference>
<sequence>MKKSIYGLFACLFLLTLITGCNTGNEGAAERESNGYQQIEHTPNNGNNPTAEQTNNNDRFPFNLFGGDERGGNGGETGLPVPDTDLEIEEGDVPDESELPGQPQDGTGDGTGQRQQQPENPGNQEDDSIQRQDEPQTDGNQDTGSSATGVEQKVIELTNQEREKNGLSPLKADPQVTKTARAKSRDMASNNYFAHNSPTYGSPFNMLSDFGVNYTAAAENIAAGQQTPEEVVQAWMNSEGHRKNILNQEVTHIGVGYVEDGNHWTQMFIGK</sequence>
<feature type="compositionally biased region" description="Polar residues" evidence="1">
    <location>
        <begin position="34"/>
        <end position="58"/>
    </location>
</feature>
<dbReference type="Gene3D" id="3.40.33.10">
    <property type="entry name" value="CAP"/>
    <property type="match status" value="1"/>
</dbReference>
<feature type="compositionally biased region" description="Polar residues" evidence="1">
    <location>
        <begin position="137"/>
        <end position="149"/>
    </location>
</feature>
<feature type="compositionally biased region" description="Acidic residues" evidence="1">
    <location>
        <begin position="84"/>
        <end position="98"/>
    </location>
</feature>
<dbReference type="OrthoDB" id="9783944at2"/>
<dbReference type="STRING" id="568899.SAMN05192534_10541"/>
<feature type="chain" id="PRO_5038685831" evidence="2">
    <location>
        <begin position="24"/>
        <end position="271"/>
    </location>
</feature>
<evidence type="ECO:0000259" key="3">
    <source>
        <dbReference type="Pfam" id="PF00188"/>
    </source>
</evidence>
<organism evidence="4 5">
    <name type="scientific">Alteribacillus persepolensis</name>
    <dbReference type="NCBI Taxonomy" id="568899"/>
    <lineage>
        <taxon>Bacteria</taxon>
        <taxon>Bacillati</taxon>
        <taxon>Bacillota</taxon>
        <taxon>Bacilli</taxon>
        <taxon>Bacillales</taxon>
        <taxon>Bacillaceae</taxon>
        <taxon>Alteribacillus</taxon>
    </lineage>
</organism>
<dbReference type="RefSeq" id="WP_091272111.1">
    <property type="nucleotide sequence ID" value="NZ_FNDK01000005.1"/>
</dbReference>
<evidence type="ECO:0000313" key="4">
    <source>
        <dbReference type="EMBL" id="SDH39682.1"/>
    </source>
</evidence>
<dbReference type="PROSITE" id="PS51257">
    <property type="entry name" value="PROKAR_LIPOPROTEIN"/>
    <property type="match status" value="1"/>
</dbReference>
<accession>A0A1G8C2I7</accession>
<evidence type="ECO:0000256" key="1">
    <source>
        <dbReference type="SAM" id="MobiDB-lite"/>
    </source>
</evidence>
<dbReference type="AlphaFoldDB" id="A0A1G8C2I7"/>
<reference evidence="5" key="1">
    <citation type="submission" date="2016-10" db="EMBL/GenBank/DDBJ databases">
        <authorList>
            <person name="Varghese N."/>
            <person name="Submissions S."/>
        </authorList>
    </citation>
    <scope>NUCLEOTIDE SEQUENCE [LARGE SCALE GENOMIC DNA]</scope>
    <source>
        <strain evidence="5">DSM 21632</strain>
    </source>
</reference>
<dbReference type="PANTHER" id="PTHR31157:SF1">
    <property type="entry name" value="SCP DOMAIN-CONTAINING PROTEIN"/>
    <property type="match status" value="1"/>
</dbReference>
<feature type="region of interest" description="Disordered" evidence="1">
    <location>
        <begin position="28"/>
        <end position="150"/>
    </location>
</feature>
<protein>
    <submittedName>
        <fullName evidence="4">Uncharacterized protein, YkwD family</fullName>
    </submittedName>
</protein>
<keyword evidence="2" id="KW-0732">Signal</keyword>
<dbReference type="EMBL" id="FNDK01000005">
    <property type="protein sequence ID" value="SDH39682.1"/>
    <property type="molecule type" value="Genomic_DNA"/>
</dbReference>
<feature type="domain" description="SCP" evidence="3">
    <location>
        <begin position="156"/>
        <end position="267"/>
    </location>
</feature>
<name>A0A1G8C2I7_9BACI</name>
<keyword evidence="5" id="KW-1185">Reference proteome</keyword>
<dbReference type="InterPro" id="IPR014044">
    <property type="entry name" value="CAP_dom"/>
</dbReference>
<evidence type="ECO:0000256" key="2">
    <source>
        <dbReference type="SAM" id="SignalP"/>
    </source>
</evidence>
<dbReference type="NCBIfam" id="TIGR02909">
    <property type="entry name" value="spore_YkwD"/>
    <property type="match status" value="1"/>
</dbReference>
<feature type="signal peptide" evidence="2">
    <location>
        <begin position="1"/>
        <end position="23"/>
    </location>
</feature>
<dbReference type="CDD" id="cd05379">
    <property type="entry name" value="CAP_bacterial"/>
    <property type="match status" value="1"/>
</dbReference>
<feature type="compositionally biased region" description="Low complexity" evidence="1">
    <location>
        <begin position="100"/>
        <end position="118"/>
    </location>
</feature>
<evidence type="ECO:0000313" key="5">
    <source>
        <dbReference type="Proteomes" id="UP000199163"/>
    </source>
</evidence>
<dbReference type="SUPFAM" id="SSF55797">
    <property type="entry name" value="PR-1-like"/>
    <property type="match status" value="1"/>
</dbReference>
<dbReference type="Proteomes" id="UP000199163">
    <property type="component" value="Unassembled WGS sequence"/>
</dbReference>
<dbReference type="InterPro" id="IPR035940">
    <property type="entry name" value="CAP_sf"/>
</dbReference>